<keyword evidence="2" id="KW-0732">Signal</keyword>
<feature type="signal peptide" evidence="2">
    <location>
        <begin position="1"/>
        <end position="38"/>
    </location>
</feature>
<evidence type="ECO:0000313" key="3">
    <source>
        <dbReference type="EMBL" id="JAD79470.1"/>
    </source>
</evidence>
<evidence type="ECO:0000256" key="2">
    <source>
        <dbReference type="SAM" id="SignalP"/>
    </source>
</evidence>
<protein>
    <recommendedName>
        <fullName evidence="4">Secreted protein</fullName>
    </recommendedName>
</protein>
<organism evidence="3">
    <name type="scientific">Arundo donax</name>
    <name type="common">Giant reed</name>
    <name type="synonym">Donax arundinaceus</name>
    <dbReference type="NCBI Taxonomy" id="35708"/>
    <lineage>
        <taxon>Eukaryota</taxon>
        <taxon>Viridiplantae</taxon>
        <taxon>Streptophyta</taxon>
        <taxon>Embryophyta</taxon>
        <taxon>Tracheophyta</taxon>
        <taxon>Spermatophyta</taxon>
        <taxon>Magnoliopsida</taxon>
        <taxon>Liliopsida</taxon>
        <taxon>Poales</taxon>
        <taxon>Poaceae</taxon>
        <taxon>PACMAD clade</taxon>
        <taxon>Arundinoideae</taxon>
        <taxon>Arundineae</taxon>
        <taxon>Arundo</taxon>
    </lineage>
</organism>
<proteinExistence type="predicted"/>
<evidence type="ECO:0008006" key="4">
    <source>
        <dbReference type="Google" id="ProtNLM"/>
    </source>
</evidence>
<accession>A0A0A9D1D9</accession>
<reference evidence="3" key="1">
    <citation type="submission" date="2014-09" db="EMBL/GenBank/DDBJ databases">
        <authorList>
            <person name="Magalhaes I.L.F."/>
            <person name="Oliveira U."/>
            <person name="Santos F.R."/>
            <person name="Vidigal T.H.D.A."/>
            <person name="Brescovit A.D."/>
            <person name="Santos A.J."/>
        </authorList>
    </citation>
    <scope>NUCLEOTIDE SEQUENCE</scope>
    <source>
        <tissue evidence="3">Shoot tissue taken approximately 20 cm above the soil surface</tissue>
    </source>
</reference>
<sequence>MGRLLHLLLLLQHRLLLRRFRLGFRLLPLLLLLEEAEPEDVAERRAGGGLEELAVAAEHAQHLVQRSAAPTSSDPIPARLPRLVR</sequence>
<reference evidence="3" key="2">
    <citation type="journal article" date="2015" name="Data Brief">
        <title>Shoot transcriptome of the giant reed, Arundo donax.</title>
        <authorList>
            <person name="Barrero R.A."/>
            <person name="Guerrero F.D."/>
            <person name="Moolhuijzen P."/>
            <person name="Goolsby J.A."/>
            <person name="Tidwell J."/>
            <person name="Bellgard S.E."/>
            <person name="Bellgard M.I."/>
        </authorList>
    </citation>
    <scope>NUCLEOTIDE SEQUENCE</scope>
    <source>
        <tissue evidence="3">Shoot tissue taken approximately 20 cm above the soil surface</tissue>
    </source>
</reference>
<dbReference type="EMBL" id="GBRH01218425">
    <property type="protein sequence ID" value="JAD79470.1"/>
    <property type="molecule type" value="Transcribed_RNA"/>
</dbReference>
<feature type="chain" id="PRO_5002046245" description="Secreted protein" evidence="2">
    <location>
        <begin position="39"/>
        <end position="85"/>
    </location>
</feature>
<feature type="region of interest" description="Disordered" evidence="1">
    <location>
        <begin position="64"/>
        <end position="85"/>
    </location>
</feature>
<evidence type="ECO:0000256" key="1">
    <source>
        <dbReference type="SAM" id="MobiDB-lite"/>
    </source>
</evidence>
<dbReference type="AlphaFoldDB" id="A0A0A9D1D9"/>
<name>A0A0A9D1D9_ARUDO</name>